<comment type="subcellular location">
    <subcellularLocation>
        <location evidence="1">Cell membrane</location>
        <topology evidence="1">Multi-pass membrane protein</topology>
    </subcellularLocation>
</comment>
<keyword evidence="3 6" id="KW-0812">Transmembrane</keyword>
<dbReference type="Pfam" id="PF02653">
    <property type="entry name" value="BPD_transp_2"/>
    <property type="match status" value="1"/>
</dbReference>
<keyword evidence="4 6" id="KW-1133">Transmembrane helix</keyword>
<feature type="transmembrane region" description="Helical" evidence="6">
    <location>
        <begin position="98"/>
        <end position="116"/>
    </location>
</feature>
<dbReference type="GO" id="GO:0005886">
    <property type="term" value="C:plasma membrane"/>
    <property type="evidence" value="ECO:0007669"/>
    <property type="project" value="UniProtKB-SubCell"/>
</dbReference>
<dbReference type="OrthoDB" id="9792579at2"/>
<dbReference type="PANTHER" id="PTHR43370">
    <property type="entry name" value="SUGAR ABC TRANSPORTER INTEGRAL MEMBRANE PROTEIN-RELATED"/>
    <property type="match status" value="1"/>
</dbReference>
<proteinExistence type="predicted"/>
<name>A0A317DXH3_9PROT</name>
<dbReference type="InterPro" id="IPR001851">
    <property type="entry name" value="ABC_transp_permease"/>
</dbReference>
<dbReference type="AlphaFoldDB" id="A0A317DXH3"/>
<evidence type="ECO:0000313" key="7">
    <source>
        <dbReference type="EMBL" id="PWR19437.1"/>
    </source>
</evidence>
<feature type="transmembrane region" description="Helical" evidence="6">
    <location>
        <begin position="6"/>
        <end position="27"/>
    </location>
</feature>
<dbReference type="EMBL" id="QGLE01000011">
    <property type="protein sequence ID" value="PWR19437.1"/>
    <property type="molecule type" value="Genomic_DNA"/>
</dbReference>
<dbReference type="Proteomes" id="UP000245461">
    <property type="component" value="Unassembled WGS sequence"/>
</dbReference>
<evidence type="ECO:0000256" key="5">
    <source>
        <dbReference type="ARBA" id="ARBA00023136"/>
    </source>
</evidence>
<evidence type="ECO:0000256" key="2">
    <source>
        <dbReference type="ARBA" id="ARBA00022475"/>
    </source>
</evidence>
<evidence type="ECO:0000256" key="6">
    <source>
        <dbReference type="SAM" id="Phobius"/>
    </source>
</evidence>
<keyword evidence="8" id="KW-1185">Reference proteome</keyword>
<protein>
    <submittedName>
        <fullName evidence="7">ABC transporter permease</fullName>
    </submittedName>
</protein>
<comment type="caution">
    <text evidence="7">The sequence shown here is derived from an EMBL/GenBank/DDBJ whole genome shotgun (WGS) entry which is preliminary data.</text>
</comment>
<evidence type="ECO:0000256" key="1">
    <source>
        <dbReference type="ARBA" id="ARBA00004651"/>
    </source>
</evidence>
<evidence type="ECO:0000256" key="4">
    <source>
        <dbReference type="ARBA" id="ARBA00022989"/>
    </source>
</evidence>
<feature type="transmembrane region" description="Helical" evidence="6">
    <location>
        <begin position="151"/>
        <end position="169"/>
    </location>
</feature>
<feature type="transmembrane region" description="Helical" evidence="6">
    <location>
        <begin position="66"/>
        <end position="86"/>
    </location>
</feature>
<feature type="transmembrane region" description="Helical" evidence="6">
    <location>
        <begin position="199"/>
        <end position="218"/>
    </location>
</feature>
<gene>
    <name evidence="7" type="ORF">DKG74_16725</name>
</gene>
<evidence type="ECO:0000256" key="3">
    <source>
        <dbReference type="ARBA" id="ARBA00022692"/>
    </source>
</evidence>
<keyword evidence="2" id="KW-1003">Cell membrane</keyword>
<reference evidence="7 8" key="1">
    <citation type="submission" date="2018-05" db="EMBL/GenBank/DDBJ databases">
        <title>Zavarzinia sp. HR-AS.</title>
        <authorList>
            <person name="Lee Y."/>
            <person name="Jeon C.O."/>
        </authorList>
    </citation>
    <scope>NUCLEOTIDE SEQUENCE [LARGE SCALE GENOMIC DNA]</scope>
    <source>
        <strain evidence="7 8">HR-AS</strain>
    </source>
</reference>
<dbReference type="RefSeq" id="WP_109907319.1">
    <property type="nucleotide sequence ID" value="NZ_QGLE01000011.1"/>
</dbReference>
<evidence type="ECO:0000313" key="8">
    <source>
        <dbReference type="Proteomes" id="UP000245461"/>
    </source>
</evidence>
<organism evidence="7 8">
    <name type="scientific">Zavarzinia aquatilis</name>
    <dbReference type="NCBI Taxonomy" id="2211142"/>
    <lineage>
        <taxon>Bacteria</taxon>
        <taxon>Pseudomonadati</taxon>
        <taxon>Pseudomonadota</taxon>
        <taxon>Alphaproteobacteria</taxon>
        <taxon>Rhodospirillales</taxon>
        <taxon>Zavarziniaceae</taxon>
        <taxon>Zavarzinia</taxon>
    </lineage>
</organism>
<feature type="transmembrane region" description="Helical" evidence="6">
    <location>
        <begin position="275"/>
        <end position="295"/>
    </location>
</feature>
<accession>A0A317DXH3</accession>
<keyword evidence="5 6" id="KW-0472">Membrane</keyword>
<dbReference type="GO" id="GO:0022857">
    <property type="term" value="F:transmembrane transporter activity"/>
    <property type="evidence" value="ECO:0007669"/>
    <property type="project" value="InterPro"/>
</dbReference>
<dbReference type="PANTHER" id="PTHR43370:SF2">
    <property type="entry name" value="ABC TRANSPORTER PERMEASE PROTEIN"/>
    <property type="match status" value="1"/>
</dbReference>
<sequence length="314" mass="33256">MDDIWGQIFQVGFFAALLRIATPLILASLGEMFAERAGVLNLGIEGIMLLAAMTGFSTAYFTGSLWLGLAAAMATGMVMGALMGLLTVSLGLSQHVSGIGVTLLCTGFAFFFYRLIFGQPGVPPSIEAFATVKVPLLSDIPLIGPVLFDQFALVYIALLAVPVAAFVLFRTPWGLSLRAVGESPRAADSAGVNVALTRYQALILGGAFMGAAGAFLSMAQFNAFTFGVISGRGWVCIALVVFGQWSPWKCAAGALIFAAIDTLQLRLQASNVIDVPYQVFLMLPFVLTIVAMAAVSRNARAPAALLTPFRKEER</sequence>
<dbReference type="CDD" id="cd06580">
    <property type="entry name" value="TM_PBP1_transp_TpRbsC_like"/>
    <property type="match status" value="1"/>
</dbReference>
<feature type="transmembrane region" description="Helical" evidence="6">
    <location>
        <begin position="39"/>
        <end position="60"/>
    </location>
</feature>